<dbReference type="VEuPathDB" id="FungiDB:CXQ85_004261"/>
<dbReference type="AlphaFoldDB" id="A0A2V1ATC0"/>
<sequence>MDPPTQPKEASEVSEAAAQPGTPTVAAIEPQVAPPPKEEAQVKEPTGNTTRSKTKDEGLTASELKQKAANVKVHPRLKPTPFDSDNFDVEPIITQDYSHQGSTYVQYDDLPLNKRGFKYKPCRPNQAFSSNLYSTTDYAPHKVRVSYFDRSSGIACSEDMNGVTTQHGWLSARSNVGVREGKWYFEFEIVNANNETGKSHVRVGVARKEAALEAPVGFDGYGYGLRDLNGQKVTLSRPKPFMENEEGFKSGDTIGFLIELPSLEQQRKYNEQFAKDLHSTKRRKKAGQLAADEEEKKLNLHSNIVRDQIPIKYKNALYFEQFEYTPTKQMDHLLNPVTVFGEKAFLETVDKPPTLPTIPQSKITVFKNGQSHGTMFEDLYSFLPLNVDNDAAASDANTKQQQNAAYRNTDDGSLGYYPMMSAFSDGVVKLNAGPEFKFPVPEGGRPLCERYQENVAEEWYFDLLDEVEAEYLDSFD</sequence>
<dbReference type="InterPro" id="IPR043136">
    <property type="entry name" value="B30.2/SPRY_sf"/>
</dbReference>
<dbReference type="STRING" id="45357.A0A2V1ATC0"/>
<dbReference type="InterPro" id="IPR003877">
    <property type="entry name" value="SPRY_dom"/>
</dbReference>
<evidence type="ECO:0000313" key="7">
    <source>
        <dbReference type="Proteomes" id="UP000244309"/>
    </source>
</evidence>
<accession>A0A2V1ATC0</accession>
<evidence type="ECO:0000256" key="4">
    <source>
        <dbReference type="SAM" id="MobiDB-lite"/>
    </source>
</evidence>
<organism evidence="6 7">
    <name type="scientific">Candidozyma haemuli</name>
    <dbReference type="NCBI Taxonomy" id="45357"/>
    <lineage>
        <taxon>Eukaryota</taxon>
        <taxon>Fungi</taxon>
        <taxon>Dikarya</taxon>
        <taxon>Ascomycota</taxon>
        <taxon>Saccharomycotina</taxon>
        <taxon>Pichiomycetes</taxon>
        <taxon>Metschnikowiaceae</taxon>
        <taxon>Candidozyma</taxon>
    </lineage>
</organism>
<dbReference type="Proteomes" id="UP000244309">
    <property type="component" value="Unassembled WGS sequence"/>
</dbReference>
<proteinExistence type="inferred from homology"/>
<dbReference type="PANTHER" id="PTHR10598">
    <property type="entry name" value="SET1/ASH2 HISTONE METHYLTRANSFERASE COMPLEX SUBUNIT ASH2"/>
    <property type="match status" value="1"/>
</dbReference>
<evidence type="ECO:0000256" key="3">
    <source>
        <dbReference type="ARBA" id="ARBA00038149"/>
    </source>
</evidence>
<dbReference type="Gene3D" id="2.60.120.920">
    <property type="match status" value="1"/>
</dbReference>
<dbReference type="OrthoDB" id="10266026at2759"/>
<comment type="subcellular location">
    <subcellularLocation>
        <location evidence="1">Nucleus</location>
    </subcellularLocation>
</comment>
<feature type="region of interest" description="Disordered" evidence="4">
    <location>
        <begin position="1"/>
        <end position="70"/>
    </location>
</feature>
<dbReference type="GO" id="GO:0000976">
    <property type="term" value="F:transcription cis-regulatory region binding"/>
    <property type="evidence" value="ECO:0007669"/>
    <property type="project" value="TreeGrafter"/>
</dbReference>
<dbReference type="InterPro" id="IPR013320">
    <property type="entry name" value="ConA-like_dom_sf"/>
</dbReference>
<dbReference type="GeneID" id="37009591"/>
<dbReference type="InterPro" id="IPR001870">
    <property type="entry name" value="B30.2/SPRY"/>
</dbReference>
<dbReference type="RefSeq" id="XP_025341696.1">
    <property type="nucleotide sequence ID" value="XM_025487888.1"/>
</dbReference>
<reference evidence="6 7" key="1">
    <citation type="submission" date="2017-12" db="EMBL/GenBank/DDBJ databases">
        <title>Genome Sequence of a Multidrug-Resistant Candida haemulonii Isolate from a Patient with Chronic Leg Ulcers in Israel.</title>
        <authorList>
            <person name="Chow N.A."/>
            <person name="Gade L."/>
            <person name="Batra D."/>
            <person name="Rowe L.A."/>
            <person name="Ben-Ami R."/>
            <person name="Loparev V.N."/>
            <person name="Litvintseva A.P."/>
        </authorList>
    </citation>
    <scope>NUCLEOTIDE SEQUENCE [LARGE SCALE GENOMIC DNA]</scope>
    <source>
        <strain evidence="6 7">B11899</strain>
    </source>
</reference>
<dbReference type="Pfam" id="PF00622">
    <property type="entry name" value="SPRY"/>
    <property type="match status" value="1"/>
</dbReference>
<keyword evidence="2" id="KW-0539">Nucleus</keyword>
<protein>
    <recommendedName>
        <fullName evidence="5">B30.2/SPRY domain-containing protein</fullName>
    </recommendedName>
</protein>
<keyword evidence="7" id="KW-1185">Reference proteome</keyword>
<comment type="caution">
    <text evidence="6">The sequence shown here is derived from an EMBL/GenBank/DDBJ whole genome shotgun (WGS) entry which is preliminary data.</text>
</comment>
<name>A0A2V1ATC0_9ASCO</name>
<dbReference type="SUPFAM" id="SSF49899">
    <property type="entry name" value="Concanavalin A-like lectins/glucanases"/>
    <property type="match status" value="1"/>
</dbReference>
<dbReference type="PANTHER" id="PTHR10598:SF0">
    <property type="entry name" value="SET1_ASH2 HISTONE METHYLTRANSFERASE COMPLEX SUBUNIT ASH2"/>
    <property type="match status" value="1"/>
</dbReference>
<comment type="similarity">
    <text evidence="3">Belongs to the cclA family.</text>
</comment>
<dbReference type="CDD" id="cd12872">
    <property type="entry name" value="SPRY_Ash2"/>
    <property type="match status" value="1"/>
</dbReference>
<dbReference type="PROSITE" id="PS50188">
    <property type="entry name" value="B302_SPRY"/>
    <property type="match status" value="1"/>
</dbReference>
<feature type="domain" description="B30.2/SPRY" evidence="5">
    <location>
        <begin position="123"/>
        <end position="318"/>
    </location>
</feature>
<evidence type="ECO:0000259" key="5">
    <source>
        <dbReference type="PROSITE" id="PS50188"/>
    </source>
</evidence>
<evidence type="ECO:0000313" key="6">
    <source>
        <dbReference type="EMBL" id="PVH20756.1"/>
    </source>
</evidence>
<dbReference type="GO" id="GO:0048188">
    <property type="term" value="C:Set1C/COMPASS complex"/>
    <property type="evidence" value="ECO:0007669"/>
    <property type="project" value="InterPro"/>
</dbReference>
<gene>
    <name evidence="6" type="ORF">CXQ85_004261</name>
</gene>
<evidence type="ECO:0000256" key="1">
    <source>
        <dbReference type="ARBA" id="ARBA00004123"/>
    </source>
</evidence>
<dbReference type="SMART" id="SM00449">
    <property type="entry name" value="SPRY"/>
    <property type="match status" value="1"/>
</dbReference>
<dbReference type="EMBL" id="PKFO01000004">
    <property type="protein sequence ID" value="PVH20756.1"/>
    <property type="molecule type" value="Genomic_DNA"/>
</dbReference>
<evidence type="ECO:0000256" key="2">
    <source>
        <dbReference type="ARBA" id="ARBA00023242"/>
    </source>
</evidence>
<dbReference type="InterPro" id="IPR037353">
    <property type="entry name" value="ASH2"/>
</dbReference>